<feature type="region of interest" description="Disordered" evidence="1">
    <location>
        <begin position="237"/>
        <end position="279"/>
    </location>
</feature>
<name>A0A1R1PNI1_ZANCU</name>
<dbReference type="EMBL" id="LSSK01000248">
    <property type="protein sequence ID" value="OMH84133.1"/>
    <property type="molecule type" value="Genomic_DNA"/>
</dbReference>
<dbReference type="PROSITE" id="PS51294">
    <property type="entry name" value="HTH_MYB"/>
    <property type="match status" value="1"/>
</dbReference>
<evidence type="ECO:0000313" key="6">
    <source>
        <dbReference type="Proteomes" id="UP000188320"/>
    </source>
</evidence>
<feature type="compositionally biased region" description="Basic and acidic residues" evidence="1">
    <location>
        <begin position="60"/>
        <end position="82"/>
    </location>
</feature>
<evidence type="ECO:0000313" key="5">
    <source>
        <dbReference type="EMBL" id="OMH84133.1"/>
    </source>
</evidence>
<dbReference type="Gene3D" id="1.10.10.60">
    <property type="entry name" value="Homeodomain-like"/>
    <property type="match status" value="1"/>
</dbReference>
<dbReference type="InterPro" id="IPR001005">
    <property type="entry name" value="SANT/Myb"/>
</dbReference>
<evidence type="ECO:0000256" key="1">
    <source>
        <dbReference type="SAM" id="MobiDB-lite"/>
    </source>
</evidence>
<dbReference type="InterPro" id="IPR037830">
    <property type="entry name" value="ZZZ3"/>
</dbReference>
<feature type="compositionally biased region" description="Basic residues" evidence="1">
    <location>
        <begin position="252"/>
        <end position="275"/>
    </location>
</feature>
<dbReference type="PANTHER" id="PTHR22705:SF0">
    <property type="entry name" value="ZZ-TYPE ZINC FINGER-CONTAINING PROTEIN 3"/>
    <property type="match status" value="1"/>
</dbReference>
<feature type="domain" description="HTH myb-type" evidence="3">
    <location>
        <begin position="333"/>
        <end position="386"/>
    </location>
</feature>
<gene>
    <name evidence="5" type="ORF">AX774_g2360</name>
    <name evidence="4" type="ORF">AX774_g3991</name>
</gene>
<dbReference type="SMART" id="SM00717">
    <property type="entry name" value="SANT"/>
    <property type="match status" value="1"/>
</dbReference>
<accession>A0A1R1PNI1</accession>
<sequence>MLVQQQLISPTQPQKKRGRKRKATEYQDIFFSGRGCIPSSGDNSSEETLISSIQRLSHSKFNDGGKDIGDEGWGKHNNEQGRAKKQKKRRNQDLEKFKLVRAREHKIINSTLEILHEQLKQAQEDLCTLTSVEKRALKEPFRFLSQEFQIDMSVLGFLNGSSGSRGSTKDGMMRGGKAKGKCEIPKRQQVAQVPSIDIEKYRAEAKLKSIVAYKKNNEKAERDSLFELISPADMSFGGENTDVDQDFEPRAKSRTKIKTKSSLKTKQKTKSKSKPKTNEINQMDLEIDIQKLMSAGSSTRTEAATKTKLKKSLQKEKFSVGYERPPLEIFNKPWTDEEQSKLEELLEKYPDERVANNRWRKISSELGTRTMRQVASRVQKYFIKLTRLGLPLPGSADYHNQYGCDYENGEECNNEYNNDGANYLDDTVASSEPEHILARRESISTNNATNIVEVKLENANENQNENEDLGTSGTHLTYPDPLDLSLKIKNEQTTESEIIGLEVV</sequence>
<dbReference type="Proteomes" id="UP000188320">
    <property type="component" value="Unassembled WGS sequence"/>
</dbReference>
<protein>
    <submittedName>
        <fullName evidence="4">ZZ-type zinc finger-containing protein 3</fullName>
    </submittedName>
</protein>
<dbReference type="EMBL" id="LSSK01000646">
    <property type="protein sequence ID" value="OMH82526.1"/>
    <property type="molecule type" value="Genomic_DNA"/>
</dbReference>
<feature type="region of interest" description="Disordered" evidence="1">
    <location>
        <begin position="165"/>
        <end position="186"/>
    </location>
</feature>
<feature type="region of interest" description="Disordered" evidence="1">
    <location>
        <begin position="1"/>
        <end position="23"/>
    </location>
</feature>
<reference evidence="6" key="2">
    <citation type="submission" date="2017-01" db="EMBL/GenBank/DDBJ databases">
        <authorList>
            <person name="Wang Y."/>
            <person name="White M."/>
            <person name="Kvist S."/>
            <person name="Moncalvo J.-M."/>
        </authorList>
    </citation>
    <scope>NUCLEOTIDE SEQUENCE [LARGE SCALE GENOMIC DNA]</scope>
    <source>
        <strain evidence="6">COL-18-3</strain>
    </source>
</reference>
<keyword evidence="6" id="KW-1185">Reference proteome</keyword>
<evidence type="ECO:0000259" key="3">
    <source>
        <dbReference type="PROSITE" id="PS51294"/>
    </source>
</evidence>
<dbReference type="PANTHER" id="PTHR22705">
    <property type="entry name" value="ZINC FINGER, ZZ DOMAIN CONTAINING 3"/>
    <property type="match status" value="1"/>
</dbReference>
<feature type="compositionally biased region" description="Polar residues" evidence="1">
    <location>
        <begin position="1"/>
        <end position="13"/>
    </location>
</feature>
<evidence type="ECO:0000313" key="4">
    <source>
        <dbReference type="EMBL" id="OMH82526.1"/>
    </source>
</evidence>
<dbReference type="InterPro" id="IPR009057">
    <property type="entry name" value="Homeodomain-like_sf"/>
</dbReference>
<dbReference type="AlphaFoldDB" id="A0A1R1PNI1"/>
<dbReference type="CDD" id="cd00167">
    <property type="entry name" value="SANT"/>
    <property type="match status" value="1"/>
</dbReference>
<feature type="region of interest" description="Disordered" evidence="1">
    <location>
        <begin position="60"/>
        <end position="93"/>
    </location>
</feature>
<dbReference type="OrthoDB" id="424753at2759"/>
<dbReference type="SUPFAM" id="SSF46689">
    <property type="entry name" value="Homeodomain-like"/>
    <property type="match status" value="1"/>
</dbReference>
<dbReference type="Pfam" id="PF00249">
    <property type="entry name" value="Myb_DNA-binding"/>
    <property type="match status" value="1"/>
</dbReference>
<feature type="domain" description="Myb-like" evidence="2">
    <location>
        <begin position="333"/>
        <end position="382"/>
    </location>
</feature>
<evidence type="ECO:0000259" key="2">
    <source>
        <dbReference type="PROSITE" id="PS50090"/>
    </source>
</evidence>
<dbReference type="PROSITE" id="PS50090">
    <property type="entry name" value="MYB_LIKE"/>
    <property type="match status" value="1"/>
</dbReference>
<comment type="caution">
    <text evidence="4">The sequence shown here is derived from an EMBL/GenBank/DDBJ whole genome shotgun (WGS) entry which is preliminary data.</text>
</comment>
<dbReference type="InterPro" id="IPR017930">
    <property type="entry name" value="Myb_dom"/>
</dbReference>
<proteinExistence type="predicted"/>
<reference evidence="4" key="1">
    <citation type="submission" date="2017-01" db="EMBL/GenBank/DDBJ databases">
        <authorList>
            <person name="Mah S.A."/>
            <person name="Swanson W.J."/>
            <person name="Moy G.W."/>
            <person name="Vacquier V.D."/>
        </authorList>
    </citation>
    <scope>NUCLEOTIDE SEQUENCE [LARGE SCALE GENOMIC DNA]</scope>
    <source>
        <strain evidence="4">COL-18-3</strain>
    </source>
</reference>
<organism evidence="4 6">
    <name type="scientific">Zancudomyces culisetae</name>
    <name type="common">Gut fungus</name>
    <name type="synonym">Smittium culisetae</name>
    <dbReference type="NCBI Taxonomy" id="1213189"/>
    <lineage>
        <taxon>Eukaryota</taxon>
        <taxon>Fungi</taxon>
        <taxon>Fungi incertae sedis</taxon>
        <taxon>Zoopagomycota</taxon>
        <taxon>Kickxellomycotina</taxon>
        <taxon>Harpellomycetes</taxon>
        <taxon>Harpellales</taxon>
        <taxon>Legeriomycetaceae</taxon>
        <taxon>Zancudomyces</taxon>
    </lineage>
</organism>